<proteinExistence type="predicted"/>
<reference evidence="1" key="1">
    <citation type="journal article" date="2021" name="Microb. Physiol.">
        <title>Proteogenomic Insights into the Physiology of Marine, Sulfate-Reducing, Filamentous Desulfonema limicola and Desulfonema magnum.</title>
        <authorList>
            <person name="Schnaars V."/>
            <person name="Wohlbrand L."/>
            <person name="Scheve S."/>
            <person name="Hinrichs C."/>
            <person name="Reinhardt R."/>
            <person name="Rabus R."/>
        </authorList>
    </citation>
    <scope>NUCLEOTIDE SEQUENCE</scope>
    <source>
        <strain evidence="1">4be13</strain>
    </source>
</reference>
<evidence type="ECO:0000313" key="1">
    <source>
        <dbReference type="EMBL" id="QTA87936.1"/>
    </source>
</evidence>
<name>A0A975BM17_9BACT</name>
<gene>
    <name evidence="1" type="ORF">dnm_039750</name>
</gene>
<dbReference type="InterPro" id="IPR011518">
    <property type="entry name" value="Transposase_36"/>
</dbReference>
<keyword evidence="2" id="KW-1185">Reference proteome</keyword>
<dbReference type="KEGG" id="dmm:dnm_039750"/>
<dbReference type="Pfam" id="PF07592">
    <property type="entry name" value="DDE_Tnp_ISAZ013"/>
    <property type="match status" value="1"/>
</dbReference>
<evidence type="ECO:0000313" key="2">
    <source>
        <dbReference type="Proteomes" id="UP000663722"/>
    </source>
</evidence>
<organism evidence="1 2">
    <name type="scientific">Desulfonema magnum</name>
    <dbReference type="NCBI Taxonomy" id="45655"/>
    <lineage>
        <taxon>Bacteria</taxon>
        <taxon>Pseudomonadati</taxon>
        <taxon>Thermodesulfobacteriota</taxon>
        <taxon>Desulfobacteria</taxon>
        <taxon>Desulfobacterales</taxon>
        <taxon>Desulfococcaceae</taxon>
        <taxon>Desulfonema</taxon>
    </lineage>
</organism>
<dbReference type="AlphaFoldDB" id="A0A975BM17"/>
<dbReference type="EMBL" id="CP061800">
    <property type="protein sequence ID" value="QTA87936.1"/>
    <property type="molecule type" value="Genomic_DNA"/>
</dbReference>
<dbReference type="RefSeq" id="WP_207682930.1">
    <property type="nucleotide sequence ID" value="NZ_CP061800.1"/>
</dbReference>
<sequence length="187" mass="21861">MQPYSLEVEEIMRRYYESLNEKDRRRYAGIEALKLGHGGQNYIAKVLGCSRRTVRKGAIEVSGLPGHIVAKQIGKSPAESSEIRKKGGGRKQYLTEHPEIDEQFLNVVREHTAGDPMDEKVRWTNLREWEIAEALEKKYGVKVSRNIVRQLLKKHDYRLRSLPYTFYNNLILFYKLYVTQVPFMIDD</sequence>
<dbReference type="Proteomes" id="UP000663722">
    <property type="component" value="Chromosome"/>
</dbReference>
<protein>
    <submittedName>
        <fullName evidence="1">Transposase DDE domain-containing protein</fullName>
    </submittedName>
</protein>
<accession>A0A975BM17</accession>